<keyword evidence="1" id="KW-1003">Cell membrane</keyword>
<dbReference type="InterPro" id="IPR001264">
    <property type="entry name" value="Glyco_trans_51"/>
</dbReference>
<dbReference type="PANTHER" id="PTHR30400:SF0">
    <property type="entry name" value="BIOSYNTHETIC PEPTIDOGLYCAN TRANSGLYCOSYLASE"/>
    <property type="match status" value="1"/>
</dbReference>
<dbReference type="SUPFAM" id="SSF53955">
    <property type="entry name" value="Lysozyme-like"/>
    <property type="match status" value="1"/>
</dbReference>
<dbReference type="PANTHER" id="PTHR30400">
    <property type="entry name" value="MONOFUNCTIONAL BIOSYNTHETIC PEPTIDOGLYCAN TRANSGLYCOSYLASE"/>
    <property type="match status" value="1"/>
</dbReference>
<keyword evidence="7" id="KW-0573">Peptidoglycan synthesis</keyword>
<dbReference type="GO" id="GO:0016763">
    <property type="term" value="F:pentosyltransferase activity"/>
    <property type="evidence" value="ECO:0007669"/>
    <property type="project" value="InterPro"/>
</dbReference>
<keyword evidence="5 11" id="KW-0812">Transmembrane</keyword>
<comment type="caution">
    <text evidence="13">The sequence shown here is derived from an EMBL/GenBank/DDBJ whole genome shotgun (WGS) entry which is preliminary data.</text>
</comment>
<feature type="transmembrane region" description="Helical" evidence="11">
    <location>
        <begin position="15"/>
        <end position="35"/>
    </location>
</feature>
<keyword evidence="10" id="KW-0961">Cell wall biogenesis/degradation</keyword>
<evidence type="ECO:0000256" key="7">
    <source>
        <dbReference type="ARBA" id="ARBA00022984"/>
    </source>
</evidence>
<evidence type="ECO:0000256" key="11">
    <source>
        <dbReference type="SAM" id="Phobius"/>
    </source>
</evidence>
<keyword evidence="14" id="KW-1185">Reference proteome</keyword>
<organism evidence="13 14">
    <name type="scientific">Rufibacter hautae</name>
    <dbReference type="NCBI Taxonomy" id="2595005"/>
    <lineage>
        <taxon>Bacteria</taxon>
        <taxon>Pseudomonadati</taxon>
        <taxon>Bacteroidota</taxon>
        <taxon>Cytophagia</taxon>
        <taxon>Cytophagales</taxon>
        <taxon>Hymenobacteraceae</taxon>
        <taxon>Rufibacter</taxon>
    </lineage>
</organism>
<evidence type="ECO:0000313" key="13">
    <source>
        <dbReference type="EMBL" id="KAA3437482.1"/>
    </source>
</evidence>
<evidence type="ECO:0000256" key="4">
    <source>
        <dbReference type="ARBA" id="ARBA00022679"/>
    </source>
</evidence>
<protein>
    <submittedName>
        <fullName evidence="13">Penicillin-binding protein</fullName>
    </submittedName>
</protein>
<evidence type="ECO:0000256" key="2">
    <source>
        <dbReference type="ARBA" id="ARBA00022519"/>
    </source>
</evidence>
<feature type="domain" description="Glycosyl transferase family 51" evidence="12">
    <location>
        <begin position="437"/>
        <end position="595"/>
    </location>
</feature>
<dbReference type="GO" id="GO:0008360">
    <property type="term" value="P:regulation of cell shape"/>
    <property type="evidence" value="ECO:0007669"/>
    <property type="project" value="UniProtKB-KW"/>
</dbReference>
<dbReference type="GO" id="GO:0009274">
    <property type="term" value="C:peptidoglycan-based cell wall"/>
    <property type="evidence" value="ECO:0007669"/>
    <property type="project" value="InterPro"/>
</dbReference>
<keyword evidence="9 11" id="KW-0472">Membrane</keyword>
<sequence>MSRFTDFFVRNKKKLLIGIGGFASVIMIGFVVFLLNRERILKYAVAKAIQKVENKYPAKLKIGNARFLDLNTVLVTDIALLPNDRPKLMQIDTVEATVSFRSLFLGRMVFKQFDMAQGAITAFKQDSVDNFSFLYKKQAAGETVDSTAKKTSNYGTLLNRLIETAFENVPDGVNFRNLAVLFKNDGRTINMNLPTMLVEDGEINARMTITTEALTNTMYVKGVIDPDNYLLAAKFYGDNQSKSIEVPYIQQKFGATMRFDTLSLSITNKVYKNNQLTISGESSAYGLVLNHPKIADENVTVQNGAMKYVLTLGDHYYALEPESEVRINKAIFYPEATYETRPKRKIGIKINSPDIPANDLFASLPPGLFDTFQGVQATGTFKYRMNFFVDMAQVDSLKFDSDLDASPDFNITQFGPVDLRKLNQEFTHTVYEKDKVVRTFQVGPSNPNFTPYNQIPNHLKYAILTAEDPRFLTHKGFHEGAFRHSLITNIKENSFVRGGSTVSMQLVKNAFLTRKKTITRKVEEALIVWIIENLRLTNKERMFEVYLNIIEWGPNVYGIREAARFYFSKEPSQLTLEESLFLASIVPKPKQYRTYFDAYGGLRAYPRYFFKLISGNMLKRGLISPSQAASVSTYVNLSGRAGSFIIPKPDTTHVQLMDTLQLAPIDLLDF</sequence>
<dbReference type="GO" id="GO:0071555">
    <property type="term" value="P:cell wall organization"/>
    <property type="evidence" value="ECO:0007669"/>
    <property type="project" value="UniProtKB-KW"/>
</dbReference>
<dbReference type="InterPro" id="IPR036950">
    <property type="entry name" value="PBP_transglycosylase"/>
</dbReference>
<keyword evidence="4" id="KW-0808">Transferase</keyword>
<name>A0A5B6TE74_9BACT</name>
<dbReference type="GO" id="GO:0016020">
    <property type="term" value="C:membrane"/>
    <property type="evidence" value="ECO:0007669"/>
    <property type="project" value="InterPro"/>
</dbReference>
<evidence type="ECO:0000256" key="5">
    <source>
        <dbReference type="ARBA" id="ARBA00022692"/>
    </source>
</evidence>
<dbReference type="EMBL" id="VKKY01000002">
    <property type="protein sequence ID" value="KAA3437482.1"/>
    <property type="molecule type" value="Genomic_DNA"/>
</dbReference>
<dbReference type="AlphaFoldDB" id="A0A5B6TE74"/>
<dbReference type="Gene3D" id="1.10.3810.10">
    <property type="entry name" value="Biosynthetic peptidoglycan transglycosylase-like"/>
    <property type="match status" value="1"/>
</dbReference>
<dbReference type="Pfam" id="PF00912">
    <property type="entry name" value="Transgly"/>
    <property type="match status" value="1"/>
</dbReference>
<dbReference type="InterPro" id="IPR023346">
    <property type="entry name" value="Lysozyme-like_dom_sf"/>
</dbReference>
<evidence type="ECO:0000256" key="9">
    <source>
        <dbReference type="ARBA" id="ARBA00023136"/>
    </source>
</evidence>
<proteinExistence type="predicted"/>
<gene>
    <name evidence="13" type="ORF">FOA19_09170</name>
</gene>
<accession>A0A5B6TE74</accession>
<evidence type="ECO:0000256" key="6">
    <source>
        <dbReference type="ARBA" id="ARBA00022960"/>
    </source>
</evidence>
<evidence type="ECO:0000256" key="1">
    <source>
        <dbReference type="ARBA" id="ARBA00022475"/>
    </source>
</evidence>
<reference evidence="13 14" key="1">
    <citation type="submission" date="2019-07" db="EMBL/GenBank/DDBJ databases">
        <title>Rufibacter sp. nov., isolated from lake sediment.</title>
        <authorList>
            <person name="Qu J.-H."/>
        </authorList>
    </citation>
    <scope>NUCLEOTIDE SEQUENCE [LARGE SCALE GENOMIC DNA]</scope>
    <source>
        <strain evidence="13 14">NBS58-1</strain>
    </source>
</reference>
<keyword evidence="2" id="KW-0997">Cell inner membrane</keyword>
<dbReference type="GO" id="GO:0009252">
    <property type="term" value="P:peptidoglycan biosynthetic process"/>
    <property type="evidence" value="ECO:0007669"/>
    <property type="project" value="UniProtKB-KW"/>
</dbReference>
<dbReference type="OrthoDB" id="9766909at2"/>
<keyword evidence="8 11" id="KW-1133">Transmembrane helix</keyword>
<keyword evidence="6" id="KW-0133">Cell shape</keyword>
<dbReference type="InterPro" id="IPR011812">
    <property type="entry name" value="Pep_trsgly"/>
</dbReference>
<evidence type="ECO:0000256" key="3">
    <source>
        <dbReference type="ARBA" id="ARBA00022676"/>
    </source>
</evidence>
<evidence type="ECO:0000259" key="12">
    <source>
        <dbReference type="Pfam" id="PF00912"/>
    </source>
</evidence>
<keyword evidence="3" id="KW-0328">Glycosyltransferase</keyword>
<evidence type="ECO:0000313" key="14">
    <source>
        <dbReference type="Proteomes" id="UP000324133"/>
    </source>
</evidence>
<evidence type="ECO:0000256" key="8">
    <source>
        <dbReference type="ARBA" id="ARBA00022989"/>
    </source>
</evidence>
<dbReference type="RefSeq" id="WP_149090546.1">
    <property type="nucleotide sequence ID" value="NZ_VKKY01000002.1"/>
</dbReference>
<evidence type="ECO:0000256" key="10">
    <source>
        <dbReference type="ARBA" id="ARBA00023316"/>
    </source>
</evidence>
<dbReference type="Proteomes" id="UP000324133">
    <property type="component" value="Unassembled WGS sequence"/>
</dbReference>